<feature type="compositionally biased region" description="Polar residues" evidence="1">
    <location>
        <begin position="749"/>
        <end position="759"/>
    </location>
</feature>
<gene>
    <name evidence="4" type="ORF">B0A49_08148</name>
</gene>
<feature type="transmembrane region" description="Helical" evidence="2">
    <location>
        <begin position="52"/>
        <end position="77"/>
    </location>
</feature>
<dbReference type="EMBL" id="NAJN01000678">
    <property type="protein sequence ID" value="TKA70036.1"/>
    <property type="molecule type" value="Genomic_DNA"/>
</dbReference>
<feature type="transmembrane region" description="Helical" evidence="2">
    <location>
        <begin position="238"/>
        <end position="258"/>
    </location>
</feature>
<dbReference type="Proteomes" id="UP000308768">
    <property type="component" value="Unassembled WGS sequence"/>
</dbReference>
<keyword evidence="2" id="KW-0812">Transmembrane</keyword>
<dbReference type="Pfam" id="PF03707">
    <property type="entry name" value="MHYT"/>
    <property type="match status" value="2"/>
</dbReference>
<keyword evidence="5" id="KW-1185">Reference proteome</keyword>
<reference evidence="4 5" key="1">
    <citation type="submission" date="2017-03" db="EMBL/GenBank/DDBJ databases">
        <title>Genomes of endolithic fungi from Antarctica.</title>
        <authorList>
            <person name="Coleine C."/>
            <person name="Masonjones S."/>
            <person name="Stajich J.E."/>
        </authorList>
    </citation>
    <scope>NUCLEOTIDE SEQUENCE [LARGE SCALE GENOMIC DNA]</scope>
    <source>
        <strain evidence="4 5">CCFEE 5187</strain>
    </source>
</reference>
<feature type="transmembrane region" description="Helical" evidence="2">
    <location>
        <begin position="161"/>
        <end position="186"/>
    </location>
</feature>
<feature type="transmembrane region" description="Helical" evidence="2">
    <location>
        <begin position="198"/>
        <end position="218"/>
    </location>
</feature>
<name>A0A4U0X407_9PEZI</name>
<keyword evidence="2" id="KW-0472">Membrane</keyword>
<evidence type="ECO:0000259" key="3">
    <source>
        <dbReference type="PROSITE" id="PS50924"/>
    </source>
</evidence>
<evidence type="ECO:0000313" key="5">
    <source>
        <dbReference type="Proteomes" id="UP000308768"/>
    </source>
</evidence>
<dbReference type="AlphaFoldDB" id="A0A4U0X407"/>
<dbReference type="PANTHER" id="PTHR35152:SF1">
    <property type="entry name" value="DOMAIN SIGNALLING PROTEIN, PUTATIVE (AFU_ORTHOLOGUE AFUA_5G11310)-RELATED"/>
    <property type="match status" value="1"/>
</dbReference>
<dbReference type="OrthoDB" id="264015at2759"/>
<dbReference type="STRING" id="331657.A0A4U0X407"/>
<evidence type="ECO:0000256" key="2">
    <source>
        <dbReference type="SAM" id="Phobius"/>
    </source>
</evidence>
<keyword evidence="2" id="KW-1133">Transmembrane helix</keyword>
<comment type="caution">
    <text evidence="4">The sequence shown here is derived from an EMBL/GenBank/DDBJ whole genome shotgun (WGS) entry which is preliminary data.</text>
</comment>
<protein>
    <recommendedName>
        <fullName evidence="3">MHYT domain-containing protein</fullName>
    </recommendedName>
</protein>
<accession>A0A4U0X407</accession>
<evidence type="ECO:0000313" key="4">
    <source>
        <dbReference type="EMBL" id="TKA70036.1"/>
    </source>
</evidence>
<organism evidence="4 5">
    <name type="scientific">Cryomyces minteri</name>
    <dbReference type="NCBI Taxonomy" id="331657"/>
    <lineage>
        <taxon>Eukaryota</taxon>
        <taxon>Fungi</taxon>
        <taxon>Dikarya</taxon>
        <taxon>Ascomycota</taxon>
        <taxon>Pezizomycotina</taxon>
        <taxon>Dothideomycetes</taxon>
        <taxon>Dothideomycetes incertae sedis</taxon>
        <taxon>Cryomyces</taxon>
    </lineage>
</organism>
<feature type="region of interest" description="Disordered" evidence="1">
    <location>
        <begin position="729"/>
        <end position="770"/>
    </location>
</feature>
<feature type="transmembrane region" description="Helical" evidence="2">
    <location>
        <begin position="97"/>
        <end position="116"/>
    </location>
</feature>
<feature type="transmembrane region" description="Helical" evidence="2">
    <location>
        <begin position="20"/>
        <end position="40"/>
    </location>
</feature>
<dbReference type="PROSITE" id="PS50924">
    <property type="entry name" value="MHYT"/>
    <property type="match status" value="1"/>
</dbReference>
<feature type="domain" description="MHYT" evidence="3">
    <location>
        <begin position="20"/>
        <end position="222"/>
    </location>
</feature>
<sequence length="825" mass="92177">MAHSLAGVQYQDGDIVPFHINPGIVVASYFVSLAGTITTVEQLHRRVTGKKWLSWMQLIACAVSMGLIGIWCMHFIGNRAIVLANGEYQLQLFYSPGFTTMSVFLPIVCLFFAFAVAELRLKSRFKEWCCFLFAGIVAGLSIVGMHYIGNLGIVNYRLEYMPGYIAGACVVAIVDCVGTLVLFFYWKELWINRLWRRLLCAASLALAVSAMHWVASVGCEYRFKGIENGPSGSTRNTTLIIAVALCTLACAVCAVIVWSSHVRKKHDAAKAAQIVLACATFDSEGRLMVTQDGLLPCQKITNQYNQRTFDDDFNISHPAFQWIFRVTHNWTGVTDLIPSMRTHLRALSNWKDDTRPSSSSNSSFVEDESSIGYSVIFRESFCVAASDLANALSEPLKDIGVLNDAIMNTGSLNPPKTHVPFWRPNNKSTVDVESGVVSPPLFGKGQLLFVVRQANHTERARLESRGYRFASMEHVGNILARNMQVPAAYLSMHIDRLRNYRRVADIPERNGTFLACFAIRAKPSHQGFDVLVQKKYRDQLPSVQLSPVQLGPWNTHFLSQFEGMSVVACLQWLGAALSNPEVSTDRELNFIQLLHTRIEDLAAKVNEPWFGHQAIFTSQGVVAHYTSPNDTVDCRSTIFAFCAMAEVHHTSATLSNELMYTSFSFFKSRQRIYKHSPDHALLVREIHQEFSPFLARKELRSASAVRRGSVAPQGSQKSKRSLWPFKTTSHPRWSVSSRNDSSSERDTADSPSRLNSSAGHPSGQPWGGILTTSETIVDTTNKTNSYVEMHNMGISSDVTATDKEENTFVDELFTVTRARFEHRQS</sequence>
<proteinExistence type="predicted"/>
<feature type="transmembrane region" description="Helical" evidence="2">
    <location>
        <begin position="128"/>
        <end position="149"/>
    </location>
</feature>
<dbReference type="InterPro" id="IPR005330">
    <property type="entry name" value="MHYT_dom"/>
</dbReference>
<evidence type="ECO:0000256" key="1">
    <source>
        <dbReference type="SAM" id="MobiDB-lite"/>
    </source>
</evidence>
<dbReference type="PANTHER" id="PTHR35152">
    <property type="entry name" value="DOMAIN SIGNALLING PROTEIN, PUTATIVE (AFU_ORTHOLOGUE AFUA_5G11310)-RELATED"/>
    <property type="match status" value="1"/>
</dbReference>